<dbReference type="Proteomes" id="UP000186601">
    <property type="component" value="Unassembled WGS sequence"/>
</dbReference>
<feature type="compositionally biased region" description="Basic and acidic residues" evidence="2">
    <location>
        <begin position="143"/>
        <end position="153"/>
    </location>
</feature>
<feature type="region of interest" description="Disordered" evidence="2">
    <location>
        <begin position="143"/>
        <end position="162"/>
    </location>
</feature>
<dbReference type="OrthoDB" id="240216at2759"/>
<dbReference type="InterPro" id="IPR039551">
    <property type="entry name" value="Cho/carn_acyl_trans"/>
</dbReference>
<dbReference type="PANTHER" id="PTHR22589:SF29">
    <property type="entry name" value="MITOCHONDRIAL CARNITINE O-ACETYLTRANSFERASE-RELATED"/>
    <property type="match status" value="1"/>
</dbReference>
<evidence type="ECO:0000256" key="2">
    <source>
        <dbReference type="SAM" id="MobiDB-lite"/>
    </source>
</evidence>
<dbReference type="AlphaFoldDB" id="A0A2R6QXL3"/>
<protein>
    <recommendedName>
        <fullName evidence="3">Choline/carnitine acyltransferase domain-containing protein</fullName>
    </recommendedName>
</protein>
<name>A0A2R6QXL3_9APHY</name>
<reference evidence="4 5" key="1">
    <citation type="submission" date="2018-02" db="EMBL/GenBank/DDBJ databases">
        <title>Genome sequence of the basidiomycete white-rot fungus Phlebia centrifuga.</title>
        <authorList>
            <person name="Granchi Z."/>
            <person name="Peng M."/>
            <person name="de Vries R.P."/>
            <person name="Hilden K."/>
            <person name="Makela M.R."/>
            <person name="Grigoriev I."/>
            <person name="Riley R."/>
        </authorList>
    </citation>
    <scope>NUCLEOTIDE SEQUENCE [LARGE SCALE GENOMIC DNA]</scope>
    <source>
        <strain evidence="4 5">FBCC195</strain>
    </source>
</reference>
<organism evidence="4 5">
    <name type="scientific">Hermanssonia centrifuga</name>
    <dbReference type="NCBI Taxonomy" id="98765"/>
    <lineage>
        <taxon>Eukaryota</taxon>
        <taxon>Fungi</taxon>
        <taxon>Dikarya</taxon>
        <taxon>Basidiomycota</taxon>
        <taxon>Agaricomycotina</taxon>
        <taxon>Agaricomycetes</taxon>
        <taxon>Polyporales</taxon>
        <taxon>Meruliaceae</taxon>
        <taxon>Hermanssonia</taxon>
    </lineage>
</organism>
<dbReference type="Pfam" id="PF00755">
    <property type="entry name" value="Carn_acyltransf"/>
    <property type="match status" value="2"/>
</dbReference>
<evidence type="ECO:0000256" key="1">
    <source>
        <dbReference type="ARBA" id="ARBA00005232"/>
    </source>
</evidence>
<dbReference type="SUPFAM" id="SSF52777">
    <property type="entry name" value="CoA-dependent acyltransferases"/>
    <property type="match status" value="1"/>
</dbReference>
<evidence type="ECO:0000313" key="4">
    <source>
        <dbReference type="EMBL" id="PSS17124.1"/>
    </source>
</evidence>
<feature type="domain" description="Choline/carnitine acyltransferase" evidence="3">
    <location>
        <begin position="169"/>
        <end position="224"/>
    </location>
</feature>
<accession>A0A2R6QXL3</accession>
<feature type="non-terminal residue" evidence="4">
    <location>
        <position position="1"/>
    </location>
</feature>
<dbReference type="InterPro" id="IPR023213">
    <property type="entry name" value="CAT-like_dom_sf"/>
</dbReference>
<dbReference type="GO" id="GO:0005739">
    <property type="term" value="C:mitochondrion"/>
    <property type="evidence" value="ECO:0007669"/>
    <property type="project" value="TreeGrafter"/>
</dbReference>
<keyword evidence="5" id="KW-1185">Reference proteome</keyword>
<dbReference type="GO" id="GO:0009437">
    <property type="term" value="P:carnitine metabolic process"/>
    <property type="evidence" value="ECO:0007669"/>
    <property type="project" value="TreeGrafter"/>
</dbReference>
<comment type="caution">
    <text evidence="4">The sequence shown here is derived from an EMBL/GenBank/DDBJ whole genome shotgun (WGS) entry which is preliminary data.</text>
</comment>
<dbReference type="PANTHER" id="PTHR22589">
    <property type="entry name" value="CARNITINE O-ACYLTRANSFERASE"/>
    <property type="match status" value="1"/>
</dbReference>
<proteinExistence type="inferred from homology"/>
<evidence type="ECO:0000259" key="3">
    <source>
        <dbReference type="Pfam" id="PF00755"/>
    </source>
</evidence>
<sequence>FTADRRSKASCTIYKPILSLSLRQVLQPRRSHRGHVSPPVQSTYLIDTPLEWTRYPELRAGIRCAETRLSDLICQNYRQALEFKGYGKNLTTSHGSSSGASVQMAFQVAYYGSYSAVAKAFLHGRTEAIRTVQPHSAEFVKRERESANSEDRPLSPVSNCSNVSNGNNKAPLPAIFTDPGWSLLSTSILSTSNCGNPALRLFGFGPVAADGYGIGYIIKDDGLSV</sequence>
<evidence type="ECO:0000313" key="5">
    <source>
        <dbReference type="Proteomes" id="UP000186601"/>
    </source>
</evidence>
<gene>
    <name evidence="4" type="ORF">PHLCEN_2v3237</name>
</gene>
<dbReference type="EMBL" id="MLYV02000298">
    <property type="protein sequence ID" value="PSS17124.1"/>
    <property type="molecule type" value="Genomic_DNA"/>
</dbReference>
<feature type="domain" description="Choline/carnitine acyltransferase" evidence="3">
    <location>
        <begin position="47"/>
        <end position="149"/>
    </location>
</feature>
<dbReference type="GO" id="GO:0004092">
    <property type="term" value="F:carnitine O-acetyltransferase activity"/>
    <property type="evidence" value="ECO:0007669"/>
    <property type="project" value="TreeGrafter"/>
</dbReference>
<dbReference type="STRING" id="98765.A0A2R6QXL3"/>
<dbReference type="InterPro" id="IPR000542">
    <property type="entry name" value="Carn_acyl_trans"/>
</dbReference>
<comment type="similarity">
    <text evidence="1">Belongs to the carnitine/choline acetyltransferase family.</text>
</comment>
<dbReference type="Gene3D" id="3.30.559.10">
    <property type="entry name" value="Chloramphenicol acetyltransferase-like domain"/>
    <property type="match status" value="2"/>
</dbReference>